<dbReference type="EMBL" id="JACGCI010000064">
    <property type="protein sequence ID" value="KAF6749319.1"/>
    <property type="molecule type" value="Genomic_DNA"/>
</dbReference>
<organism evidence="3 4">
    <name type="scientific">Ephemerocybe angulata</name>
    <dbReference type="NCBI Taxonomy" id="980116"/>
    <lineage>
        <taxon>Eukaryota</taxon>
        <taxon>Fungi</taxon>
        <taxon>Dikarya</taxon>
        <taxon>Basidiomycota</taxon>
        <taxon>Agaricomycotina</taxon>
        <taxon>Agaricomycetes</taxon>
        <taxon>Agaricomycetidae</taxon>
        <taxon>Agaricales</taxon>
        <taxon>Agaricineae</taxon>
        <taxon>Psathyrellaceae</taxon>
        <taxon>Ephemerocybe</taxon>
    </lineage>
</organism>
<dbReference type="EMBL" id="JACGCI010000107">
    <property type="protein sequence ID" value="KAF6745333.1"/>
    <property type="molecule type" value="Genomic_DNA"/>
</dbReference>
<dbReference type="AlphaFoldDB" id="A0A8H6HLP1"/>
<evidence type="ECO:0000313" key="4">
    <source>
        <dbReference type="Proteomes" id="UP000521943"/>
    </source>
</evidence>
<evidence type="ECO:0000313" key="2">
    <source>
        <dbReference type="EMBL" id="KAF6745333.1"/>
    </source>
</evidence>
<feature type="compositionally biased region" description="Low complexity" evidence="1">
    <location>
        <begin position="275"/>
        <end position="294"/>
    </location>
</feature>
<feature type="compositionally biased region" description="Low complexity" evidence="1">
    <location>
        <begin position="334"/>
        <end position="347"/>
    </location>
</feature>
<protein>
    <submittedName>
        <fullName evidence="3">Uncharacterized protein</fullName>
    </submittedName>
</protein>
<feature type="compositionally biased region" description="Basic and acidic residues" evidence="1">
    <location>
        <begin position="396"/>
        <end position="412"/>
    </location>
</feature>
<name>A0A8H6HLP1_9AGAR</name>
<reference evidence="3 4" key="1">
    <citation type="submission" date="2020-07" db="EMBL/GenBank/DDBJ databases">
        <title>Comparative genomics of pyrophilous fungi reveals a link between fire events and developmental genes.</title>
        <authorList>
            <consortium name="DOE Joint Genome Institute"/>
            <person name="Steindorff A.S."/>
            <person name="Carver A."/>
            <person name="Calhoun S."/>
            <person name="Stillman K."/>
            <person name="Liu H."/>
            <person name="Lipzen A."/>
            <person name="Pangilinan J."/>
            <person name="Labutti K."/>
            <person name="Bruns T.D."/>
            <person name="Grigoriev I.V."/>
        </authorList>
    </citation>
    <scope>NUCLEOTIDE SEQUENCE [LARGE SCALE GENOMIC DNA]</scope>
    <source>
        <strain evidence="3 4">CBS 144469</strain>
    </source>
</reference>
<keyword evidence="4" id="KW-1185">Reference proteome</keyword>
<accession>A0A8H6HLP1</accession>
<evidence type="ECO:0000256" key="1">
    <source>
        <dbReference type="SAM" id="MobiDB-lite"/>
    </source>
</evidence>
<sequence length="435" mass="46761">MTSTIQSASSLGSTMNKTCQLGLGPPKQVYSALFGGTTIAEHRDKMAKLSPDIAIWCKHVEDIPRWFTHQHLGAKFHKLAAVIKIVVARPLGPNDEPLVSEELYERLLNVVLLSRKIKTGCTHLIDWCFQEEALAAEAKLEASRPPPASPDTSRGVKRSNDSEDESLPKTRVLAAGGSGGSSSANWRDSSESWSANEVIRRAREFVLQEGNSRCPDAQLLGNIVALRAQIHSLDSQMDTLHDVRADMCAQHDSKVKELRTLVAARTAPPVRVANVSTSTSATVSSTAPTSSTPVSAPPPSTSKEVKANGGRVTVDLRGTTMGPTPKATRETRARSGATTRSAAAPAKAKVEEVKPAPPVVASGSQDKGKQRAAPKPSVPAAPPVDDDDAPLRRPPRWSDEMDGVDNRRKVVSDGEDVDYEMSDFEAESPMVYHSD</sequence>
<proteinExistence type="predicted"/>
<comment type="caution">
    <text evidence="3">The sequence shown here is derived from an EMBL/GenBank/DDBJ whole genome shotgun (WGS) entry which is preliminary data.</text>
</comment>
<feature type="region of interest" description="Disordered" evidence="1">
    <location>
        <begin position="140"/>
        <end position="190"/>
    </location>
</feature>
<evidence type="ECO:0000313" key="3">
    <source>
        <dbReference type="EMBL" id="KAF6749319.1"/>
    </source>
</evidence>
<gene>
    <name evidence="3" type="ORF">DFP72DRAFT_852745</name>
    <name evidence="2" type="ORF">DFP72DRAFT_856595</name>
</gene>
<dbReference type="Proteomes" id="UP000521943">
    <property type="component" value="Unassembled WGS sequence"/>
</dbReference>
<feature type="region of interest" description="Disordered" evidence="1">
    <location>
        <begin position="275"/>
        <end position="414"/>
    </location>
</feature>